<gene>
    <name evidence="1" type="ORF">EMIHUDRAFT_450600</name>
    <name evidence="2" type="ORF">EMIHUDRAFT_455101</name>
</gene>
<dbReference type="EMBL" id="KB864179">
    <property type="protein sequence ID" value="EOD36233.1"/>
    <property type="molecule type" value="Genomic_DNA"/>
</dbReference>
<dbReference type="RefSeq" id="XP_005777151.1">
    <property type="nucleotide sequence ID" value="XM_005777094.1"/>
</dbReference>
<feature type="non-terminal residue" evidence="2">
    <location>
        <position position="257"/>
    </location>
</feature>
<dbReference type="GeneID" id="17270269"/>
<reference evidence="2" key="1">
    <citation type="submission" date="2012-07" db="EMBL/GenBank/DDBJ databases">
        <title>Genome variability drives Emilianias global distribution.</title>
        <authorList>
            <consortium name="DOE Joint Genome Institute"/>
            <person name="Read B."/>
            <person name="Kegel J."/>
            <person name="Klute M."/>
            <person name="Kuo A."/>
            <person name="Lefebvre S.C."/>
            <person name="Maumus F."/>
            <person name="Mayer C."/>
            <person name="Miller J."/>
            <person name="Allen A."/>
            <person name="Bidle K."/>
            <person name="Borodovsky M."/>
            <person name="Bowler C."/>
            <person name="Brownlee C."/>
            <person name="Claverie J.-M."/>
            <person name="Cock M."/>
            <person name="De Vargas C."/>
            <person name="Elias M."/>
            <person name="Frickenhaus S."/>
            <person name="Gladyshev V.N."/>
            <person name="Gonzalez K."/>
            <person name="Guda C."/>
            <person name="Hadaegh A."/>
            <person name="Herman E."/>
            <person name="Iglesias-Rodriguez D."/>
            <person name="Jones B."/>
            <person name="Lawson T."/>
            <person name="Leese F."/>
            <person name="Lin Y.-C."/>
            <person name="Lindquist E."/>
            <person name="Lobanov A."/>
            <person name="Lucas S."/>
            <person name="Malik S.-H.B."/>
            <person name="Marsh M.E."/>
            <person name="Mock T."/>
            <person name="Monier A."/>
            <person name="Moreau H."/>
            <person name="Mueller-Roeber B."/>
            <person name="Napier J."/>
            <person name="Ogata H."/>
            <person name="Parker M."/>
            <person name="Probert I."/>
            <person name="Quesneville H."/>
            <person name="Raines C."/>
            <person name="Rensing S."/>
            <person name="Riano-Pachon D.M."/>
            <person name="Richier S."/>
            <person name="Rokitta S."/>
            <person name="Salamov A."/>
            <person name="Sarno A.F."/>
            <person name="Schmutz J."/>
            <person name="Schroeder D."/>
            <person name="Shiraiwa Y."/>
            <person name="Soanes D.M."/>
            <person name="Valentin K."/>
            <person name="Van Der Giezen M."/>
            <person name="Van Der Peer Y."/>
            <person name="Vardi A."/>
            <person name="Verret F."/>
            <person name="Von Dassow P."/>
            <person name="Wheeler G."/>
            <person name="Williams B."/>
            <person name="Wilson W."/>
            <person name="Wolfe G."/>
            <person name="Wurch L.L."/>
            <person name="Young J."/>
            <person name="Dacks J.B."/>
            <person name="Delwiche C.F."/>
            <person name="Dyhrman S."/>
            <person name="Glockner G."/>
            <person name="John U."/>
            <person name="Richards T."/>
            <person name="Worden A.Z."/>
            <person name="Zhang X."/>
            <person name="Grigoriev I.V."/>
        </authorList>
    </citation>
    <scope>NUCLEOTIDE SEQUENCE</scope>
    <source>
        <strain evidence="2">CCMP1516</strain>
    </source>
</reference>
<sequence length="257" mass="27555">LAAVARSWACRLRLRVRSTPHTNASGEQTGTGSRHCVAAAAAGLLPAVARQRDARLVRATFAVADEGRRRVGRRGGLLLALLGRATVAENGRGPAANRRRRRIGLYAHSLLLCDLQRRAVGQPALVLLLSRCWRPARRCACASAVWSLPDPPLGVVVRSPARQPGRPPLALPLLGLAGGTPRCRAPARRSTAQRLQARRRRRLGARGCAALLPPRAPLVHALFSGRQAASQAGARVARARGRRRLPLLSPQKDWAGA</sequence>
<dbReference type="RefSeq" id="XP_005788662.1">
    <property type="nucleotide sequence ID" value="XM_005788605.1"/>
</dbReference>
<protein>
    <submittedName>
        <fullName evidence="2">Uncharacterized protein</fullName>
    </submittedName>
</protein>
<evidence type="ECO:0000313" key="2">
    <source>
        <dbReference type="EMBL" id="EOD36233.1"/>
    </source>
</evidence>
<proteinExistence type="predicted"/>
<accession>R1DL44</accession>
<organism evidence="2">
    <name type="scientific">Emiliania huxleyi</name>
    <name type="common">Coccolithophore</name>
    <name type="synonym">Pontosphaera huxleyi</name>
    <dbReference type="NCBI Taxonomy" id="2903"/>
    <lineage>
        <taxon>Eukaryota</taxon>
        <taxon>Haptista</taxon>
        <taxon>Haptophyta</taxon>
        <taxon>Prymnesiophyceae</taxon>
        <taxon>Isochrysidales</taxon>
        <taxon>Noelaerhabdaceae</taxon>
        <taxon>Emiliania</taxon>
    </lineage>
</organism>
<dbReference type="KEGG" id="ehx:EMIHUDRAFT_455101"/>
<dbReference type="KEGG" id="ehx:EMIHUDRAFT_450600"/>
<dbReference type="EMBL" id="KB865427">
    <property type="protein sequence ID" value="EOD24722.1"/>
    <property type="molecule type" value="Genomic_DNA"/>
</dbReference>
<name>R1DL44_EMIHU</name>
<dbReference type="PaxDb" id="2903-EOD24722"/>
<evidence type="ECO:0000313" key="1">
    <source>
        <dbReference type="EMBL" id="EOD24722.1"/>
    </source>
</evidence>
<feature type="non-terminal residue" evidence="2">
    <location>
        <position position="1"/>
    </location>
</feature>
<dbReference type="AlphaFoldDB" id="R1DL44"/>
<dbReference type="HOGENOM" id="CLU_1084145_0_0_1"/>
<dbReference type="GeneID" id="17281504"/>